<dbReference type="GO" id="GO:0009264">
    <property type="term" value="P:deoxyribonucleotide catabolic process"/>
    <property type="evidence" value="ECO:0007669"/>
    <property type="project" value="UniProtKB-UniRule"/>
</dbReference>
<dbReference type="CDD" id="cd00959">
    <property type="entry name" value="DeoC"/>
    <property type="match status" value="1"/>
</dbReference>
<keyword evidence="3 7" id="KW-0456">Lyase</keyword>
<evidence type="ECO:0000256" key="5">
    <source>
        <dbReference type="ARBA" id="ARBA00048791"/>
    </source>
</evidence>
<comment type="similarity">
    <text evidence="1 7">Belongs to the DeoC/FbaB aldolase family. DeoC type 1 subfamily.</text>
</comment>
<organism evidence="8 9">
    <name type="scientific">Bacillus aerolatus</name>
    <dbReference type="NCBI Taxonomy" id="2653354"/>
    <lineage>
        <taxon>Bacteria</taxon>
        <taxon>Bacillati</taxon>
        <taxon>Bacillota</taxon>
        <taxon>Bacilli</taxon>
        <taxon>Bacillales</taxon>
        <taxon>Bacillaceae</taxon>
        <taxon>Bacillus</taxon>
    </lineage>
</organism>
<dbReference type="RefSeq" id="WP_152149737.1">
    <property type="nucleotide sequence ID" value="NZ_WEIO01000001.1"/>
</dbReference>
<accession>A0A6I1FPR0</accession>
<dbReference type="InterPro" id="IPR002915">
    <property type="entry name" value="DeoC/FbaB/LacD_aldolase"/>
</dbReference>
<dbReference type="Gene3D" id="3.20.20.70">
    <property type="entry name" value="Aldolase class I"/>
    <property type="match status" value="1"/>
</dbReference>
<evidence type="ECO:0000256" key="3">
    <source>
        <dbReference type="ARBA" id="ARBA00023239"/>
    </source>
</evidence>
<evidence type="ECO:0000256" key="6">
    <source>
        <dbReference type="ARBA" id="ARBA00056337"/>
    </source>
</evidence>
<dbReference type="EC" id="4.1.2.4" evidence="7"/>
<dbReference type="GO" id="GO:0005737">
    <property type="term" value="C:cytoplasm"/>
    <property type="evidence" value="ECO:0007669"/>
    <property type="project" value="UniProtKB-SubCell"/>
</dbReference>
<dbReference type="Proteomes" id="UP000429595">
    <property type="component" value="Unassembled WGS sequence"/>
</dbReference>
<dbReference type="SUPFAM" id="SSF51569">
    <property type="entry name" value="Aldolase"/>
    <property type="match status" value="1"/>
</dbReference>
<dbReference type="PANTHER" id="PTHR10889">
    <property type="entry name" value="DEOXYRIBOSE-PHOSPHATE ALDOLASE"/>
    <property type="match status" value="1"/>
</dbReference>
<dbReference type="PANTHER" id="PTHR10889:SF1">
    <property type="entry name" value="DEOXYRIBOSE-PHOSPHATE ALDOLASE"/>
    <property type="match status" value="1"/>
</dbReference>
<evidence type="ECO:0000256" key="1">
    <source>
        <dbReference type="ARBA" id="ARBA00010936"/>
    </source>
</evidence>
<dbReference type="GO" id="GO:0004139">
    <property type="term" value="F:deoxyribose-phosphate aldolase activity"/>
    <property type="evidence" value="ECO:0007669"/>
    <property type="project" value="UniProtKB-UniRule"/>
</dbReference>
<dbReference type="SMART" id="SM01133">
    <property type="entry name" value="DeoC"/>
    <property type="match status" value="1"/>
</dbReference>
<sequence length="227" mass="23892">MITNQFSDMAKTIDHTLLKAETTKEEVKKLCEEARAYEFASVCINPVWVAYAGEQLEGTKVKVCTVIGFPLGATTTEVKAFETKNAIQNGATEVDMVINIGALKAGDDETVLKDIQAVTAAARGKALTKVIIETSLLTDEEKERACTLAVQAGAHYVKTSTGFSTGGATVEDVQLMRKTVGPDIGVKASGGVRSQEDAAGMIKAGATRIGASSGVKIVQGLKGESDY</sequence>
<name>A0A6I1FPR0_9BACI</name>
<dbReference type="FunFam" id="3.20.20.70:FF:000044">
    <property type="entry name" value="Deoxyribose-phosphate aldolase"/>
    <property type="match status" value="1"/>
</dbReference>
<evidence type="ECO:0000256" key="2">
    <source>
        <dbReference type="ARBA" id="ARBA00022490"/>
    </source>
</evidence>
<protein>
    <recommendedName>
        <fullName evidence="7">Deoxyribose-phosphate aldolase</fullName>
        <shortName evidence="7">DERA</shortName>
        <ecNumber evidence="7">4.1.2.4</ecNumber>
    </recommendedName>
    <alternativeName>
        <fullName evidence="7">2-deoxy-D-ribose 5-phosphate aldolase</fullName>
    </alternativeName>
    <alternativeName>
        <fullName evidence="7">Phosphodeoxyriboaldolase</fullName>
        <shortName evidence="7">Deoxyriboaldolase</shortName>
    </alternativeName>
</protein>
<proteinExistence type="inferred from homology"/>
<dbReference type="Pfam" id="PF01791">
    <property type="entry name" value="DeoC"/>
    <property type="match status" value="1"/>
</dbReference>
<dbReference type="InterPro" id="IPR028581">
    <property type="entry name" value="DeoC_typeI"/>
</dbReference>
<keyword evidence="9" id="KW-1185">Reference proteome</keyword>
<dbReference type="GO" id="GO:0016052">
    <property type="term" value="P:carbohydrate catabolic process"/>
    <property type="evidence" value="ECO:0007669"/>
    <property type="project" value="TreeGrafter"/>
</dbReference>
<feature type="active site" description="Schiff-base intermediate with acetaldehyde" evidence="7">
    <location>
        <position position="158"/>
    </location>
</feature>
<evidence type="ECO:0000313" key="8">
    <source>
        <dbReference type="EMBL" id="KAB7709211.1"/>
    </source>
</evidence>
<comment type="pathway">
    <text evidence="7">Carbohydrate degradation; 2-deoxy-D-ribose 1-phosphate degradation; D-glyceraldehyde 3-phosphate and acetaldehyde from 2-deoxy-alpha-D-ribose 1-phosphate: step 2/2.</text>
</comment>
<comment type="function">
    <text evidence="6 7">Catalyzes a reversible aldol reaction between acetaldehyde and D-glyceraldehyde 3-phosphate to generate 2-deoxy-D-ribose 5-phosphate.</text>
</comment>
<dbReference type="GO" id="GO:0006018">
    <property type="term" value="P:2-deoxyribose 1-phosphate catabolic process"/>
    <property type="evidence" value="ECO:0007669"/>
    <property type="project" value="UniProtKB-UniRule"/>
</dbReference>
<dbReference type="InterPro" id="IPR013785">
    <property type="entry name" value="Aldolase_TIM"/>
</dbReference>
<evidence type="ECO:0000256" key="7">
    <source>
        <dbReference type="HAMAP-Rule" id="MF_00114"/>
    </source>
</evidence>
<reference evidence="8 9" key="1">
    <citation type="submission" date="2019-10" db="EMBL/GenBank/DDBJ databases">
        <title>Bacillus aerolatum sp. nov., isolated from bioaerosol of sport playgrounds.</title>
        <authorList>
            <person name="Chen P."/>
            <person name="Zhang G."/>
        </authorList>
    </citation>
    <scope>NUCLEOTIDE SEQUENCE [LARGE SCALE GENOMIC DNA]</scope>
    <source>
        <strain evidence="8 9">CX253</strain>
    </source>
</reference>
<feature type="active site" description="Proton donor/acceptor" evidence="7">
    <location>
        <position position="95"/>
    </location>
</feature>
<dbReference type="InterPro" id="IPR011343">
    <property type="entry name" value="DeoC"/>
</dbReference>
<comment type="subcellular location">
    <subcellularLocation>
        <location evidence="7">Cytoplasm</location>
    </subcellularLocation>
</comment>
<dbReference type="PIRSF" id="PIRSF001357">
    <property type="entry name" value="DeoC"/>
    <property type="match status" value="1"/>
</dbReference>
<evidence type="ECO:0000313" key="9">
    <source>
        <dbReference type="Proteomes" id="UP000429595"/>
    </source>
</evidence>
<feature type="active site" description="Proton donor/acceptor" evidence="7">
    <location>
        <position position="187"/>
    </location>
</feature>
<dbReference type="EMBL" id="WEIO01000001">
    <property type="protein sequence ID" value="KAB7709211.1"/>
    <property type="molecule type" value="Genomic_DNA"/>
</dbReference>
<dbReference type="HAMAP" id="MF_00114">
    <property type="entry name" value="DeoC_type1"/>
    <property type="match status" value="1"/>
</dbReference>
<keyword evidence="2 7" id="KW-0963">Cytoplasm</keyword>
<comment type="catalytic activity">
    <reaction evidence="5 7">
        <text>2-deoxy-D-ribose 5-phosphate = D-glyceraldehyde 3-phosphate + acetaldehyde</text>
        <dbReference type="Rhea" id="RHEA:12821"/>
        <dbReference type="ChEBI" id="CHEBI:15343"/>
        <dbReference type="ChEBI" id="CHEBI:59776"/>
        <dbReference type="ChEBI" id="CHEBI:62877"/>
        <dbReference type="EC" id="4.1.2.4"/>
    </reaction>
</comment>
<evidence type="ECO:0000256" key="4">
    <source>
        <dbReference type="ARBA" id="ARBA00023270"/>
    </source>
</evidence>
<comment type="caution">
    <text evidence="8">The sequence shown here is derived from an EMBL/GenBank/DDBJ whole genome shotgun (WGS) entry which is preliminary data.</text>
</comment>
<keyword evidence="4 7" id="KW-0704">Schiff base</keyword>
<dbReference type="UniPathway" id="UPA00002">
    <property type="reaction ID" value="UER00468"/>
</dbReference>
<dbReference type="NCBIfam" id="TIGR00126">
    <property type="entry name" value="deoC"/>
    <property type="match status" value="1"/>
</dbReference>
<dbReference type="AlphaFoldDB" id="A0A6I1FPR0"/>
<gene>
    <name evidence="7 8" type="primary">deoC</name>
    <name evidence="8" type="ORF">F9802_00810</name>
</gene>